<name>A0AAD7KET4_9AGAR</name>
<evidence type="ECO:0008006" key="3">
    <source>
        <dbReference type="Google" id="ProtNLM"/>
    </source>
</evidence>
<gene>
    <name evidence="1" type="ORF">B0H16DRAFT_1491666</name>
</gene>
<comment type="caution">
    <text evidence="1">The sequence shown here is derived from an EMBL/GenBank/DDBJ whole genome shotgun (WGS) entry which is preliminary data.</text>
</comment>
<proteinExistence type="predicted"/>
<dbReference type="EMBL" id="JARKIB010000002">
    <property type="protein sequence ID" value="KAJ7784189.1"/>
    <property type="molecule type" value="Genomic_DNA"/>
</dbReference>
<evidence type="ECO:0000313" key="1">
    <source>
        <dbReference type="EMBL" id="KAJ7784189.1"/>
    </source>
</evidence>
<evidence type="ECO:0000313" key="2">
    <source>
        <dbReference type="Proteomes" id="UP001215598"/>
    </source>
</evidence>
<protein>
    <recommendedName>
        <fullName evidence="3">Protein kinase domain-containing protein</fullName>
    </recommendedName>
</protein>
<organism evidence="1 2">
    <name type="scientific">Mycena metata</name>
    <dbReference type="NCBI Taxonomy" id="1033252"/>
    <lineage>
        <taxon>Eukaryota</taxon>
        <taxon>Fungi</taxon>
        <taxon>Dikarya</taxon>
        <taxon>Basidiomycota</taxon>
        <taxon>Agaricomycotina</taxon>
        <taxon>Agaricomycetes</taxon>
        <taxon>Agaricomycetidae</taxon>
        <taxon>Agaricales</taxon>
        <taxon>Marasmiineae</taxon>
        <taxon>Mycenaceae</taxon>
        <taxon>Mycena</taxon>
    </lineage>
</organism>
<keyword evidence="2" id="KW-1185">Reference proteome</keyword>
<accession>A0AAD7KET4</accession>
<dbReference type="AlphaFoldDB" id="A0AAD7KET4"/>
<reference evidence="1" key="1">
    <citation type="submission" date="2023-03" db="EMBL/GenBank/DDBJ databases">
        <title>Massive genome expansion in bonnet fungi (Mycena s.s.) driven by repeated elements and novel gene families across ecological guilds.</title>
        <authorList>
            <consortium name="Lawrence Berkeley National Laboratory"/>
            <person name="Harder C.B."/>
            <person name="Miyauchi S."/>
            <person name="Viragh M."/>
            <person name="Kuo A."/>
            <person name="Thoen E."/>
            <person name="Andreopoulos B."/>
            <person name="Lu D."/>
            <person name="Skrede I."/>
            <person name="Drula E."/>
            <person name="Henrissat B."/>
            <person name="Morin E."/>
            <person name="Kohler A."/>
            <person name="Barry K."/>
            <person name="LaButti K."/>
            <person name="Morin E."/>
            <person name="Salamov A."/>
            <person name="Lipzen A."/>
            <person name="Mereny Z."/>
            <person name="Hegedus B."/>
            <person name="Baldrian P."/>
            <person name="Stursova M."/>
            <person name="Weitz H."/>
            <person name="Taylor A."/>
            <person name="Grigoriev I.V."/>
            <person name="Nagy L.G."/>
            <person name="Martin F."/>
            <person name="Kauserud H."/>
        </authorList>
    </citation>
    <scope>NUCLEOTIDE SEQUENCE</scope>
    <source>
        <strain evidence="1">CBHHK182m</strain>
    </source>
</reference>
<sequence>MGRLGARAVYLDGEATLVSRGGSRLSSPSRLPGRLYPHSPRHCSYARGPRLPSTDFLHPVVDFVPGLALEYIDGPNMEQIKVGVDVSKDVAELISQRLIDPVAQIRNSCCRHNDLRLPNIILRGWPNDPH</sequence>
<dbReference type="Proteomes" id="UP001215598">
    <property type="component" value="Unassembled WGS sequence"/>
</dbReference>